<protein>
    <submittedName>
        <fullName evidence="3">Uncharacterized protein</fullName>
    </submittedName>
</protein>
<sequence length="69" mass="7195">MVSRRQAIGSSWFYLVCVCVCACCIVEPTRFQFLGSLLRGVGHHATGGSSSAPGAEESGHSGVGPAWLL</sequence>
<evidence type="ECO:0000256" key="1">
    <source>
        <dbReference type="SAM" id="MobiDB-lite"/>
    </source>
</evidence>
<proteinExistence type="predicted"/>
<organism evidence="3 4">
    <name type="scientific">Colocasia esculenta</name>
    <name type="common">Wild taro</name>
    <name type="synonym">Arum esculentum</name>
    <dbReference type="NCBI Taxonomy" id="4460"/>
    <lineage>
        <taxon>Eukaryota</taxon>
        <taxon>Viridiplantae</taxon>
        <taxon>Streptophyta</taxon>
        <taxon>Embryophyta</taxon>
        <taxon>Tracheophyta</taxon>
        <taxon>Spermatophyta</taxon>
        <taxon>Magnoliopsida</taxon>
        <taxon>Liliopsida</taxon>
        <taxon>Araceae</taxon>
        <taxon>Aroideae</taxon>
        <taxon>Colocasieae</taxon>
        <taxon>Colocasia</taxon>
    </lineage>
</organism>
<dbReference type="EMBL" id="NMUH01000789">
    <property type="protein sequence ID" value="MQL84827.1"/>
    <property type="molecule type" value="Genomic_DNA"/>
</dbReference>
<dbReference type="Proteomes" id="UP000652761">
    <property type="component" value="Unassembled WGS sequence"/>
</dbReference>
<evidence type="ECO:0000313" key="3">
    <source>
        <dbReference type="EMBL" id="MQL84827.1"/>
    </source>
</evidence>
<feature type="compositionally biased region" description="Low complexity" evidence="1">
    <location>
        <begin position="45"/>
        <end position="56"/>
    </location>
</feature>
<gene>
    <name evidence="3" type="ORF">Taro_017337</name>
</gene>
<reference evidence="3" key="1">
    <citation type="submission" date="2017-07" db="EMBL/GenBank/DDBJ databases">
        <title>Taro Niue Genome Assembly and Annotation.</title>
        <authorList>
            <person name="Atibalentja N."/>
            <person name="Keating K."/>
            <person name="Fields C.J."/>
        </authorList>
    </citation>
    <scope>NUCLEOTIDE SEQUENCE</scope>
    <source>
        <strain evidence="3">Niue_2</strain>
        <tissue evidence="3">Leaf</tissue>
    </source>
</reference>
<name>A0A843UQX4_COLES</name>
<keyword evidence="2" id="KW-1133">Transmembrane helix</keyword>
<accession>A0A843UQX4</accession>
<evidence type="ECO:0000256" key="2">
    <source>
        <dbReference type="SAM" id="Phobius"/>
    </source>
</evidence>
<feature type="region of interest" description="Disordered" evidence="1">
    <location>
        <begin position="45"/>
        <end position="69"/>
    </location>
</feature>
<feature type="transmembrane region" description="Helical" evidence="2">
    <location>
        <begin position="12"/>
        <end position="31"/>
    </location>
</feature>
<comment type="caution">
    <text evidence="3">The sequence shown here is derived from an EMBL/GenBank/DDBJ whole genome shotgun (WGS) entry which is preliminary data.</text>
</comment>
<keyword evidence="2" id="KW-0472">Membrane</keyword>
<keyword evidence="4" id="KW-1185">Reference proteome</keyword>
<evidence type="ECO:0000313" key="4">
    <source>
        <dbReference type="Proteomes" id="UP000652761"/>
    </source>
</evidence>
<keyword evidence="2" id="KW-0812">Transmembrane</keyword>
<dbReference type="AlphaFoldDB" id="A0A843UQX4"/>